<dbReference type="Gene3D" id="3.20.20.70">
    <property type="entry name" value="Aldolase class I"/>
    <property type="match status" value="1"/>
</dbReference>
<evidence type="ECO:0000256" key="5">
    <source>
        <dbReference type="ARBA" id="ARBA00023004"/>
    </source>
</evidence>
<evidence type="ECO:0000313" key="10">
    <source>
        <dbReference type="Proteomes" id="UP000253850"/>
    </source>
</evidence>
<evidence type="ECO:0000256" key="3">
    <source>
        <dbReference type="ARBA" id="ARBA00022691"/>
    </source>
</evidence>
<protein>
    <submittedName>
        <fullName evidence="8">Heme d1 biosynthesis radical SAM protein NirJ</fullName>
    </submittedName>
    <submittedName>
        <fullName evidence="9">Radical SAM/SPASM domain-containing protein</fullName>
    </submittedName>
</protein>
<accession>A0AAX2A578</accession>
<feature type="domain" description="Radical SAM core" evidence="7">
    <location>
        <begin position="19"/>
        <end position="227"/>
    </location>
</feature>
<dbReference type="NCBIfam" id="TIGR04085">
    <property type="entry name" value="rSAM_more_4Fe4S"/>
    <property type="match status" value="1"/>
</dbReference>
<dbReference type="RefSeq" id="WP_114838312.1">
    <property type="nucleotide sequence ID" value="NZ_CP031217.1"/>
</dbReference>
<evidence type="ECO:0000313" key="9">
    <source>
        <dbReference type="EMBL" id="RXK09379.1"/>
    </source>
</evidence>
<dbReference type="Proteomes" id="UP000289193">
    <property type="component" value="Unassembled WGS sequence"/>
</dbReference>
<evidence type="ECO:0000256" key="2">
    <source>
        <dbReference type="ARBA" id="ARBA00022485"/>
    </source>
</evidence>
<dbReference type="InterPro" id="IPR058240">
    <property type="entry name" value="rSAM_sf"/>
</dbReference>
<dbReference type="GO" id="GO:0051539">
    <property type="term" value="F:4 iron, 4 sulfur cluster binding"/>
    <property type="evidence" value="ECO:0007669"/>
    <property type="project" value="UniProtKB-KW"/>
</dbReference>
<evidence type="ECO:0000313" key="8">
    <source>
        <dbReference type="EMBL" id="AXH11434.1"/>
    </source>
</evidence>
<evidence type="ECO:0000313" key="11">
    <source>
        <dbReference type="Proteomes" id="UP000289193"/>
    </source>
</evidence>
<dbReference type="InterPro" id="IPR013785">
    <property type="entry name" value="Aldolase_TIM"/>
</dbReference>
<keyword evidence="4" id="KW-0479">Metal-binding</keyword>
<dbReference type="PANTHER" id="PTHR11228:SF7">
    <property type="entry name" value="PQQA PEPTIDE CYCLASE"/>
    <property type="match status" value="1"/>
</dbReference>
<keyword evidence="2" id="KW-0004">4Fe-4S</keyword>
<evidence type="ECO:0000256" key="6">
    <source>
        <dbReference type="ARBA" id="ARBA00023014"/>
    </source>
</evidence>
<dbReference type="SMART" id="SM00729">
    <property type="entry name" value="Elp3"/>
    <property type="match status" value="1"/>
</dbReference>
<keyword evidence="6" id="KW-0411">Iron-sulfur</keyword>
<dbReference type="AlphaFoldDB" id="A0AAX2A578"/>
<evidence type="ECO:0000256" key="1">
    <source>
        <dbReference type="ARBA" id="ARBA00001966"/>
    </source>
</evidence>
<dbReference type="PROSITE" id="PS51918">
    <property type="entry name" value="RADICAL_SAM"/>
    <property type="match status" value="1"/>
</dbReference>
<dbReference type="InterPro" id="IPR006638">
    <property type="entry name" value="Elp3/MiaA/NifB-like_rSAM"/>
</dbReference>
<dbReference type="SUPFAM" id="SSF102114">
    <property type="entry name" value="Radical SAM enzymes"/>
    <property type="match status" value="1"/>
</dbReference>
<organism evidence="9 11">
    <name type="scientific">Halarcobacter bivalviorum</name>
    <dbReference type="NCBI Taxonomy" id="663364"/>
    <lineage>
        <taxon>Bacteria</taxon>
        <taxon>Pseudomonadati</taxon>
        <taxon>Campylobacterota</taxon>
        <taxon>Epsilonproteobacteria</taxon>
        <taxon>Campylobacterales</taxon>
        <taxon>Arcobacteraceae</taxon>
        <taxon>Halarcobacter</taxon>
    </lineage>
</organism>
<dbReference type="PANTHER" id="PTHR11228">
    <property type="entry name" value="RADICAL SAM DOMAIN PROTEIN"/>
    <property type="match status" value="1"/>
</dbReference>
<dbReference type="CDD" id="cd01335">
    <property type="entry name" value="Radical_SAM"/>
    <property type="match status" value="1"/>
</dbReference>
<sequence>MLRLSNLIKSTLEETKARTLNGSILIWNFTNRCNLLCHHCYSKADMYEKDTLTLEQIKKTIDELKEANINFVIFSGGEPLLRKDIFEIASYMKEKKIFTYLSTNGFFINENNVEKIIDTFNYIGISIDGIEEVHDRFRGHKGSYKKAIEAINLISKYGGNAGLRFTLTKETQSSFFKMFELVEKLNIKKFYISHLVYSGRGEENLNIDISKEKRREYVEYIIDKAFEYYKEKKEIDIVTGNMEMDAILLLNRFKEVYPEKVLSLEEKLLRWKGNSCGNRLGNINWEGVVKPDPFFPCSIGNYLQTPFNEIWNDTSNEILNKLREFPRKIKGKCEECKYISICNGGSRARAFALSGDLWQEDPSCYLTLEEIRS</sequence>
<dbReference type="SFLD" id="SFLDG01386">
    <property type="entry name" value="main_SPASM_domain-containing"/>
    <property type="match status" value="1"/>
</dbReference>
<gene>
    <name evidence="8" type="ORF">ABIV_0413</name>
    <name evidence="9" type="ORF">CRV05_10655</name>
</gene>
<dbReference type="EMBL" id="CP031217">
    <property type="protein sequence ID" value="AXH11434.1"/>
    <property type="molecule type" value="Genomic_DNA"/>
</dbReference>
<dbReference type="Pfam" id="PF04055">
    <property type="entry name" value="Radical_SAM"/>
    <property type="match status" value="1"/>
</dbReference>
<keyword evidence="11" id="KW-1185">Reference proteome</keyword>
<comment type="cofactor">
    <cofactor evidence="1">
        <name>[4Fe-4S] cluster</name>
        <dbReference type="ChEBI" id="CHEBI:49883"/>
    </cofactor>
</comment>
<dbReference type="GO" id="GO:0003824">
    <property type="term" value="F:catalytic activity"/>
    <property type="evidence" value="ECO:0007669"/>
    <property type="project" value="InterPro"/>
</dbReference>
<reference evidence="8 10" key="2">
    <citation type="submission" date="2018-07" db="EMBL/GenBank/DDBJ databases">
        <title>Complete genome of the Arcobacter bivalviorum type strain LMG 26154.</title>
        <authorList>
            <person name="Miller W.G."/>
            <person name="Yee E."/>
            <person name="Bono J.L."/>
        </authorList>
    </citation>
    <scope>NUCLEOTIDE SEQUENCE [LARGE SCALE GENOMIC DNA]</scope>
    <source>
        <strain evidence="8 10">LMG 26154</strain>
    </source>
</reference>
<evidence type="ECO:0000256" key="4">
    <source>
        <dbReference type="ARBA" id="ARBA00022723"/>
    </source>
</evidence>
<reference evidence="9 11" key="1">
    <citation type="submission" date="2017-10" db="EMBL/GenBank/DDBJ databases">
        <title>Genomics of the genus Arcobacter.</title>
        <authorList>
            <person name="Perez-Cataluna A."/>
            <person name="Figueras M.J."/>
        </authorList>
    </citation>
    <scope>NUCLEOTIDE SEQUENCE [LARGE SCALE GENOMIC DNA]</scope>
    <source>
        <strain evidence="9 11">CECT 7835</strain>
    </source>
</reference>
<dbReference type="InterPro" id="IPR017200">
    <property type="entry name" value="PqqE-like"/>
</dbReference>
<proteinExistence type="predicted"/>
<name>A0AAX2A578_9BACT</name>
<dbReference type="InterPro" id="IPR050377">
    <property type="entry name" value="Radical_SAM_PqqE_MftC-like"/>
</dbReference>
<keyword evidence="3" id="KW-0949">S-adenosyl-L-methionine</keyword>
<keyword evidence="5" id="KW-0408">Iron</keyword>
<dbReference type="InterPro" id="IPR023885">
    <property type="entry name" value="4Fe4S-binding_SPASM_dom"/>
</dbReference>
<dbReference type="KEGG" id="hbv:ABIV_0413"/>
<dbReference type="EMBL" id="PDKM01000006">
    <property type="protein sequence ID" value="RXK09379.1"/>
    <property type="molecule type" value="Genomic_DNA"/>
</dbReference>
<dbReference type="CDD" id="cd21123">
    <property type="entry name" value="SPASM_MftC-like"/>
    <property type="match status" value="1"/>
</dbReference>
<evidence type="ECO:0000259" key="7">
    <source>
        <dbReference type="PROSITE" id="PS51918"/>
    </source>
</evidence>
<dbReference type="Proteomes" id="UP000253850">
    <property type="component" value="Chromosome"/>
</dbReference>
<dbReference type="GO" id="GO:0046872">
    <property type="term" value="F:metal ion binding"/>
    <property type="evidence" value="ECO:0007669"/>
    <property type="project" value="UniProtKB-KW"/>
</dbReference>
<dbReference type="SFLD" id="SFLDS00029">
    <property type="entry name" value="Radical_SAM"/>
    <property type="match status" value="1"/>
</dbReference>
<dbReference type="GO" id="GO:0006783">
    <property type="term" value="P:heme biosynthetic process"/>
    <property type="evidence" value="ECO:0007669"/>
    <property type="project" value="TreeGrafter"/>
</dbReference>
<dbReference type="PIRSF" id="PIRSF037420">
    <property type="entry name" value="PQQ_syn_pqqE"/>
    <property type="match status" value="1"/>
</dbReference>
<dbReference type="InterPro" id="IPR007197">
    <property type="entry name" value="rSAM"/>
</dbReference>
<dbReference type="SFLD" id="SFLDG01067">
    <property type="entry name" value="SPASM/twitch_domain_containing"/>
    <property type="match status" value="1"/>
</dbReference>